<name>X1M8A2_9ZZZZ</name>
<reference evidence="1" key="1">
    <citation type="journal article" date="2014" name="Front. Microbiol.">
        <title>High frequency of phylogenetically diverse reductive dehalogenase-homologous genes in deep subseafloor sedimentary metagenomes.</title>
        <authorList>
            <person name="Kawai M."/>
            <person name="Futagami T."/>
            <person name="Toyoda A."/>
            <person name="Takaki Y."/>
            <person name="Nishi S."/>
            <person name="Hori S."/>
            <person name="Arai W."/>
            <person name="Tsubouchi T."/>
            <person name="Morono Y."/>
            <person name="Uchiyama I."/>
            <person name="Ito T."/>
            <person name="Fujiyama A."/>
            <person name="Inagaki F."/>
            <person name="Takami H."/>
        </authorList>
    </citation>
    <scope>NUCLEOTIDE SEQUENCE</scope>
    <source>
        <strain evidence="1">Expedition CK06-06</strain>
    </source>
</reference>
<feature type="non-terminal residue" evidence="1">
    <location>
        <position position="105"/>
    </location>
</feature>
<organism evidence="1">
    <name type="scientific">marine sediment metagenome</name>
    <dbReference type="NCBI Taxonomy" id="412755"/>
    <lineage>
        <taxon>unclassified sequences</taxon>
        <taxon>metagenomes</taxon>
        <taxon>ecological metagenomes</taxon>
    </lineage>
</organism>
<dbReference type="EMBL" id="BARV01005085">
    <property type="protein sequence ID" value="GAI10935.1"/>
    <property type="molecule type" value="Genomic_DNA"/>
</dbReference>
<proteinExistence type="predicted"/>
<dbReference type="AlphaFoldDB" id="X1M8A2"/>
<sequence length="105" mass="11458">MNYRTATLLAREDLGASGVKVQDIRIRDPISSLLFKIEVSVKTAARLLHALEAISKIEIVDGSDVLLSISASQMNALFFYDTGQLACDKSEAIPSQTDELFDALL</sequence>
<accession>X1M8A2</accession>
<gene>
    <name evidence="1" type="ORF">S06H3_10798</name>
</gene>
<protein>
    <submittedName>
        <fullName evidence="1">Uncharacterized protein</fullName>
    </submittedName>
</protein>
<evidence type="ECO:0000313" key="1">
    <source>
        <dbReference type="EMBL" id="GAI10935.1"/>
    </source>
</evidence>
<comment type="caution">
    <text evidence="1">The sequence shown here is derived from an EMBL/GenBank/DDBJ whole genome shotgun (WGS) entry which is preliminary data.</text>
</comment>